<evidence type="ECO:0000256" key="6">
    <source>
        <dbReference type="ARBA" id="ARBA00023125"/>
    </source>
</evidence>
<dbReference type="InterPro" id="IPR005748">
    <property type="entry name" value="DNA_mismatch_repair_MutS"/>
</dbReference>
<keyword evidence="5 9" id="KW-0067">ATP-binding</keyword>
<dbReference type="InterPro" id="IPR027417">
    <property type="entry name" value="P-loop_NTPase"/>
</dbReference>
<dbReference type="NCBIfam" id="TIGR01070">
    <property type="entry name" value="mutS1"/>
    <property type="match status" value="1"/>
</dbReference>
<dbReference type="InterPro" id="IPR007696">
    <property type="entry name" value="DNA_mismatch_repair_MutS_core"/>
</dbReference>
<reference evidence="12" key="1">
    <citation type="submission" date="2020-10" db="EMBL/GenBank/DDBJ databases">
        <authorList>
            <person name="Kadnikov V."/>
            <person name="Beletsky A.V."/>
            <person name="Mardanov A.V."/>
            <person name="Karnachuk O.V."/>
            <person name="Ravin N.V."/>
        </authorList>
    </citation>
    <scope>NUCLEOTIDE SEQUENCE</scope>
    <source>
        <strain evidence="12">Bu02</strain>
    </source>
</reference>
<dbReference type="Gene3D" id="3.40.1170.10">
    <property type="entry name" value="DNA repair protein MutS, domain I"/>
    <property type="match status" value="1"/>
</dbReference>
<proteinExistence type="inferred from homology"/>
<dbReference type="InterPro" id="IPR007861">
    <property type="entry name" value="DNA_mismatch_repair_MutS_clamp"/>
</dbReference>
<dbReference type="Gene3D" id="1.10.1420.10">
    <property type="match status" value="2"/>
</dbReference>
<feature type="domain" description="DNA mismatch repair proteins mutS family" evidence="11">
    <location>
        <begin position="709"/>
        <end position="725"/>
    </location>
</feature>
<dbReference type="InterPro" id="IPR000432">
    <property type="entry name" value="DNA_mismatch_repair_MutS_C"/>
</dbReference>
<keyword evidence="4 9" id="KW-0227">DNA damage</keyword>
<dbReference type="Gene3D" id="3.30.420.110">
    <property type="entry name" value="MutS, connector domain"/>
    <property type="match status" value="1"/>
</dbReference>
<dbReference type="EMBL" id="CP062796">
    <property type="protein sequence ID" value="QUL99517.1"/>
    <property type="molecule type" value="Genomic_DNA"/>
</dbReference>
<dbReference type="GO" id="GO:0140664">
    <property type="term" value="F:ATP-dependent DNA damage sensor activity"/>
    <property type="evidence" value="ECO:0007669"/>
    <property type="project" value="InterPro"/>
</dbReference>
<evidence type="ECO:0000313" key="12">
    <source>
        <dbReference type="EMBL" id="QUL99517.1"/>
    </source>
</evidence>
<dbReference type="SUPFAM" id="SSF48334">
    <property type="entry name" value="DNA repair protein MutS, domain III"/>
    <property type="match status" value="1"/>
</dbReference>
<evidence type="ECO:0000256" key="3">
    <source>
        <dbReference type="ARBA" id="ARBA00022741"/>
    </source>
</evidence>
<dbReference type="PROSITE" id="PS00486">
    <property type="entry name" value="DNA_MISMATCH_REPAIR_2"/>
    <property type="match status" value="1"/>
</dbReference>
<evidence type="ECO:0000259" key="11">
    <source>
        <dbReference type="PROSITE" id="PS00486"/>
    </source>
</evidence>
<dbReference type="HAMAP" id="MF_00096">
    <property type="entry name" value="MutS"/>
    <property type="match status" value="1"/>
</dbReference>
<evidence type="ECO:0000256" key="8">
    <source>
        <dbReference type="ARBA" id="ARBA00024647"/>
    </source>
</evidence>
<dbReference type="NCBIfam" id="NF003810">
    <property type="entry name" value="PRK05399.1"/>
    <property type="match status" value="1"/>
</dbReference>
<dbReference type="InterPro" id="IPR016151">
    <property type="entry name" value="DNA_mismatch_repair_MutS_N"/>
</dbReference>
<dbReference type="FunFam" id="3.40.1170.10:FF:000001">
    <property type="entry name" value="DNA mismatch repair protein MutS"/>
    <property type="match status" value="1"/>
</dbReference>
<dbReference type="CDD" id="cd03284">
    <property type="entry name" value="ABC_MutS1"/>
    <property type="match status" value="1"/>
</dbReference>
<evidence type="ECO:0000256" key="2">
    <source>
        <dbReference type="ARBA" id="ARBA00021982"/>
    </source>
</evidence>
<reference evidence="12" key="2">
    <citation type="journal article" date="2023" name="Biology">
        <title>Prokaryotic Life Associated with Coal-Fire Gas Vents Revealed by Metagenomics.</title>
        <authorList>
            <person name="Kadnikov V.V."/>
            <person name="Mardanov A.V."/>
            <person name="Beletsky A.V."/>
            <person name="Karnachuk O.V."/>
            <person name="Ravin N.V."/>
        </authorList>
    </citation>
    <scope>NUCLEOTIDE SEQUENCE</scope>
    <source>
        <strain evidence="12">Bu02</strain>
    </source>
</reference>
<gene>
    <name evidence="9 12" type="primary">mutS</name>
    <name evidence="12" type="ORF">IMF26_00925</name>
</gene>
<evidence type="ECO:0000256" key="10">
    <source>
        <dbReference type="RuleBase" id="RU003756"/>
    </source>
</evidence>
<sequence>MKDATPMMNQYRTLKARYKDALLFFRLGDFYELFYEDAEVGSRELGIALTSRDAGEGKRAPMCGVPYHSVDDYIKVLIDKGYKVAICEQLEDPALAKGLVRRGVVRVITPGTYWEGAESDRASYIACVTLSGGPKKEKAAGLCACDLSTGQVLLAHFSDEGELPGRGGFGERPRVFDRLLEEMARLLPKECVLPDTLYGTRFTEALQKKVPGLYLSRLEQDDLSEPERIAMEIYGQNAAQNLKAKCSPETYRAFLGLLGYIKSTQMLDLRHLKEPYFYLEEAFLEMDQSTRRNLELTQRLQGGSYGSLAWALDRCCTAMGSRLLKQWIERPLWDASRIRDRLDAVDELYSDAALRMKIRKSLSEIRDLERLVTKIAYKSCNARDLVSLASSLNRVPAIKEALAQASASLLVRISEDLDHVPEVVEAIEKAIADDPPVSLTEGGIIRQGYSKEVDELRDLASGGKKWMLELEAKERDRTGIKSLKVGYNRVFGYYIEVTKSNLDMVPPEYIRKQTLVSSERFVTPELKEKETAILGAEEKLFKEEYRLFCEIRDFVETRIRRIQKTAQAVAELDVLADFAEIAAIYGYVRPEVSQEGPICIKEGRHPVLERILPAGTFVPNDLTLDDKERVLIITGPNMGGKSTYCRQAALIVLMAQMGSFVPCKSCSISCVDRIFARVGAYDDLVLGQSTFMVEMSEVSRILKGATSRSLVILDEIGRGTSTFDGLSVAWAVVEHLSDEKNIGARALVATHYRELTLLSDLKPGIANYHVTVKRSGEDVIFLRKVARGVSEGSFGIDVAAMAGLPQKVVTRAREILSALEAEARRGGRWKKGILGQVASRSLGQEFYLATGMKVPGQNPLFLTQSEPGRVCGLSPVQDSVLSEIMSLDLDNMTPLEALHKLYELKRKLEEGAGLNRDGA</sequence>
<dbReference type="Pfam" id="PF05188">
    <property type="entry name" value="MutS_II"/>
    <property type="match status" value="1"/>
</dbReference>
<dbReference type="Gene3D" id="3.40.50.300">
    <property type="entry name" value="P-loop containing nucleotide triphosphate hydrolases"/>
    <property type="match status" value="1"/>
</dbReference>
<evidence type="ECO:0000256" key="4">
    <source>
        <dbReference type="ARBA" id="ARBA00022763"/>
    </source>
</evidence>
<dbReference type="PIRSF" id="PIRSF037677">
    <property type="entry name" value="DNA_mis_repair_Msh6"/>
    <property type="match status" value="1"/>
</dbReference>
<keyword evidence="7 9" id="KW-0234">DNA repair</keyword>
<dbReference type="InterPro" id="IPR007860">
    <property type="entry name" value="DNA_mmatch_repair_MutS_con_dom"/>
</dbReference>
<dbReference type="InterPro" id="IPR017261">
    <property type="entry name" value="DNA_mismatch_repair_MutS/MSH"/>
</dbReference>
<dbReference type="AlphaFoldDB" id="A0AAT9LH18"/>
<evidence type="ECO:0000256" key="9">
    <source>
        <dbReference type="HAMAP-Rule" id="MF_00096"/>
    </source>
</evidence>
<dbReference type="InterPro" id="IPR036678">
    <property type="entry name" value="MutS_con_dom_sf"/>
</dbReference>
<evidence type="ECO:0000256" key="5">
    <source>
        <dbReference type="ARBA" id="ARBA00022840"/>
    </source>
</evidence>
<dbReference type="GO" id="GO:0030983">
    <property type="term" value="F:mismatched DNA binding"/>
    <property type="evidence" value="ECO:0007669"/>
    <property type="project" value="InterPro"/>
</dbReference>
<dbReference type="SUPFAM" id="SSF52540">
    <property type="entry name" value="P-loop containing nucleoside triphosphate hydrolases"/>
    <property type="match status" value="1"/>
</dbReference>
<dbReference type="InterPro" id="IPR007695">
    <property type="entry name" value="DNA_mismatch_repair_MutS-lik_N"/>
</dbReference>
<dbReference type="SUPFAM" id="SSF55271">
    <property type="entry name" value="DNA repair protein MutS, domain I"/>
    <property type="match status" value="1"/>
</dbReference>
<dbReference type="KEGG" id="fcz:IMF26_00925"/>
<dbReference type="GO" id="GO:0005524">
    <property type="term" value="F:ATP binding"/>
    <property type="evidence" value="ECO:0007669"/>
    <property type="project" value="UniProtKB-UniRule"/>
</dbReference>
<dbReference type="Pfam" id="PF05192">
    <property type="entry name" value="MutS_III"/>
    <property type="match status" value="1"/>
</dbReference>
<keyword evidence="3 9" id="KW-0547">Nucleotide-binding</keyword>
<dbReference type="GO" id="GO:0003684">
    <property type="term" value="F:damaged DNA binding"/>
    <property type="evidence" value="ECO:0007669"/>
    <property type="project" value="UniProtKB-UniRule"/>
</dbReference>
<evidence type="ECO:0000256" key="7">
    <source>
        <dbReference type="ARBA" id="ARBA00023204"/>
    </source>
</evidence>
<dbReference type="Pfam" id="PF00488">
    <property type="entry name" value="MutS_V"/>
    <property type="match status" value="1"/>
</dbReference>
<dbReference type="FunFam" id="3.40.50.300:FF:000870">
    <property type="entry name" value="MutS protein homolog 4"/>
    <property type="match status" value="1"/>
</dbReference>
<dbReference type="PANTHER" id="PTHR11361:SF34">
    <property type="entry name" value="DNA MISMATCH REPAIR PROTEIN MSH1, MITOCHONDRIAL"/>
    <property type="match status" value="1"/>
</dbReference>
<dbReference type="Pfam" id="PF05190">
    <property type="entry name" value="MutS_IV"/>
    <property type="match status" value="1"/>
</dbReference>
<dbReference type="SUPFAM" id="SSF53150">
    <property type="entry name" value="DNA repair protein MutS, domain II"/>
    <property type="match status" value="1"/>
</dbReference>
<dbReference type="PANTHER" id="PTHR11361">
    <property type="entry name" value="DNA MISMATCH REPAIR PROTEIN MUTS FAMILY MEMBER"/>
    <property type="match status" value="1"/>
</dbReference>
<dbReference type="Pfam" id="PF01624">
    <property type="entry name" value="MutS_I"/>
    <property type="match status" value="1"/>
</dbReference>
<feature type="binding site" evidence="9">
    <location>
        <begin position="635"/>
        <end position="642"/>
    </location>
    <ligand>
        <name>ATP</name>
        <dbReference type="ChEBI" id="CHEBI:30616"/>
    </ligand>
</feature>
<evidence type="ECO:0000256" key="1">
    <source>
        <dbReference type="ARBA" id="ARBA00006271"/>
    </source>
</evidence>
<dbReference type="FunFam" id="1.10.1420.10:FF:000007">
    <property type="entry name" value="DNA mismatch repair protein MutS"/>
    <property type="match status" value="1"/>
</dbReference>
<dbReference type="InterPro" id="IPR036187">
    <property type="entry name" value="DNA_mismatch_repair_MutS_sf"/>
</dbReference>
<accession>A0AAT9LH18</accession>
<dbReference type="GO" id="GO:0006298">
    <property type="term" value="P:mismatch repair"/>
    <property type="evidence" value="ECO:0007669"/>
    <property type="project" value="UniProtKB-UniRule"/>
</dbReference>
<dbReference type="InterPro" id="IPR045076">
    <property type="entry name" value="MutS"/>
</dbReference>
<comment type="similarity">
    <text evidence="1 9 10">Belongs to the DNA mismatch repair MutS family.</text>
</comment>
<dbReference type="SMART" id="SM00533">
    <property type="entry name" value="MUTSd"/>
    <property type="match status" value="1"/>
</dbReference>
<organism evidence="12">
    <name type="scientific">Candidatus Fermentithermobacillus carboniphilus</name>
    <dbReference type="NCBI Taxonomy" id="3085328"/>
    <lineage>
        <taxon>Bacteria</taxon>
        <taxon>Bacillati</taxon>
        <taxon>Bacillota</taxon>
        <taxon>Candidatus Fermentithermobacillia</taxon>
        <taxon>Candidatus Fermentithermobacillales</taxon>
        <taxon>Candidatus Fermentithermobacillaceae</taxon>
        <taxon>Candidatus Fermentithermobacillus</taxon>
    </lineage>
</organism>
<keyword evidence="6 9" id="KW-0238">DNA-binding</keyword>
<name>A0AAT9LH18_9FIRM</name>
<dbReference type="GO" id="GO:0005829">
    <property type="term" value="C:cytosol"/>
    <property type="evidence" value="ECO:0007669"/>
    <property type="project" value="TreeGrafter"/>
</dbReference>
<comment type="function">
    <text evidence="8 9">This protein is involved in the repair of mismatches in DNA. It is possible that it carries out the mismatch recognition step. This protein has a weak ATPase activity.</text>
</comment>
<dbReference type="SMART" id="SM00534">
    <property type="entry name" value="MUTSac"/>
    <property type="match status" value="1"/>
</dbReference>
<protein>
    <recommendedName>
        <fullName evidence="2 9">DNA mismatch repair protein MutS</fullName>
    </recommendedName>
</protein>